<dbReference type="EMBL" id="JBHSCW010000003">
    <property type="protein sequence ID" value="MFC4351725.1"/>
    <property type="molecule type" value="Genomic_DNA"/>
</dbReference>
<evidence type="ECO:0000256" key="1">
    <source>
        <dbReference type="ARBA" id="ARBA00023125"/>
    </source>
</evidence>
<comment type="caution">
    <text evidence="4">The sequence shown here is derived from an EMBL/GenBank/DDBJ whole genome shotgun (WGS) entry which is preliminary data.</text>
</comment>
<organism evidence="4 5">
    <name type="scientific">Fodinicurvata halophila</name>
    <dbReference type="NCBI Taxonomy" id="1419723"/>
    <lineage>
        <taxon>Bacteria</taxon>
        <taxon>Pseudomonadati</taxon>
        <taxon>Pseudomonadota</taxon>
        <taxon>Alphaproteobacteria</taxon>
        <taxon>Rhodospirillales</taxon>
        <taxon>Rhodovibrionaceae</taxon>
        <taxon>Fodinicurvata</taxon>
    </lineage>
</organism>
<dbReference type="RefSeq" id="WP_382422049.1">
    <property type="nucleotide sequence ID" value="NZ_JBHSCW010000003.1"/>
</dbReference>
<reference evidence="5" key="1">
    <citation type="journal article" date="2019" name="Int. J. Syst. Evol. Microbiol.">
        <title>The Global Catalogue of Microorganisms (GCM) 10K type strain sequencing project: providing services to taxonomists for standard genome sequencing and annotation.</title>
        <authorList>
            <consortium name="The Broad Institute Genomics Platform"/>
            <consortium name="The Broad Institute Genome Sequencing Center for Infectious Disease"/>
            <person name="Wu L."/>
            <person name="Ma J."/>
        </authorList>
    </citation>
    <scope>NUCLEOTIDE SEQUENCE [LARGE SCALE GENOMIC DNA]</scope>
    <source>
        <strain evidence="5">CECT 8472</strain>
    </source>
</reference>
<sequence length="213" mass="24759">MSMNIDPGSLRTSKRDWLKMAVEILVTGGIDQVKVQVIARNLGVSRSSFYWFFKSRQDLLDQLLAHWQNVNTRSLVERAERPADSACRGVLNVFECWVNEELFDPRLDIAVRDWARRSAKVRKVVDEGDTLRMNALTEMFKRQGYPEEEAFIRARVLYFMQIGYYSLEIDEPMETRLSYLASYLRCFTGLEPTQQEINDFHAFLKNGTSTPAQ</sequence>
<gene>
    <name evidence="4" type="ORF">ACFOW6_09250</name>
</gene>
<keyword evidence="5" id="KW-1185">Reference proteome</keyword>
<accession>A0ABV8UKJ9</accession>
<dbReference type="InterPro" id="IPR009057">
    <property type="entry name" value="Homeodomain-like_sf"/>
</dbReference>
<dbReference type="PRINTS" id="PR00455">
    <property type="entry name" value="HTHTETR"/>
</dbReference>
<evidence type="ECO:0000256" key="2">
    <source>
        <dbReference type="PROSITE-ProRule" id="PRU00335"/>
    </source>
</evidence>
<dbReference type="Proteomes" id="UP001595799">
    <property type="component" value="Unassembled WGS sequence"/>
</dbReference>
<dbReference type="PROSITE" id="PS50977">
    <property type="entry name" value="HTH_TETR_2"/>
    <property type="match status" value="1"/>
</dbReference>
<evidence type="ECO:0000313" key="4">
    <source>
        <dbReference type="EMBL" id="MFC4351725.1"/>
    </source>
</evidence>
<dbReference type="SUPFAM" id="SSF46689">
    <property type="entry name" value="Homeodomain-like"/>
    <property type="match status" value="1"/>
</dbReference>
<dbReference type="Gene3D" id="1.10.357.10">
    <property type="entry name" value="Tetracycline Repressor, domain 2"/>
    <property type="match status" value="1"/>
</dbReference>
<evidence type="ECO:0000313" key="5">
    <source>
        <dbReference type="Proteomes" id="UP001595799"/>
    </source>
</evidence>
<keyword evidence="1 2" id="KW-0238">DNA-binding</keyword>
<dbReference type="Pfam" id="PF00440">
    <property type="entry name" value="TetR_N"/>
    <property type="match status" value="1"/>
</dbReference>
<protein>
    <submittedName>
        <fullName evidence="4">TetR/AcrR family transcriptional regulator</fullName>
    </submittedName>
</protein>
<feature type="domain" description="HTH tetR-type" evidence="3">
    <location>
        <begin position="11"/>
        <end position="71"/>
    </location>
</feature>
<evidence type="ECO:0000259" key="3">
    <source>
        <dbReference type="PROSITE" id="PS50977"/>
    </source>
</evidence>
<dbReference type="InterPro" id="IPR001647">
    <property type="entry name" value="HTH_TetR"/>
</dbReference>
<proteinExistence type="predicted"/>
<feature type="DNA-binding region" description="H-T-H motif" evidence="2">
    <location>
        <begin position="34"/>
        <end position="53"/>
    </location>
</feature>
<name>A0ABV8UKJ9_9PROT</name>